<dbReference type="CDD" id="cd00051">
    <property type="entry name" value="EFh"/>
    <property type="match status" value="2"/>
</dbReference>
<keyword evidence="9 31" id="KW-0723">Serine/threonine-protein kinase</keyword>
<keyword evidence="20" id="KW-0969">Cilium</keyword>
<feature type="domain" description="EF-hand" evidence="33">
    <location>
        <begin position="428"/>
        <end position="463"/>
    </location>
</feature>
<evidence type="ECO:0000313" key="35">
    <source>
        <dbReference type="Proteomes" id="UP001162131"/>
    </source>
</evidence>
<evidence type="ECO:0000256" key="9">
    <source>
        <dbReference type="ARBA" id="ARBA00022527"/>
    </source>
</evidence>
<comment type="caution">
    <text evidence="34">The sequence shown here is derived from an EMBL/GenBank/DDBJ whole genome shotgun (WGS) entry which is preliminary data.</text>
</comment>
<evidence type="ECO:0000256" key="22">
    <source>
        <dbReference type="ARBA" id="ARBA00023273"/>
    </source>
</evidence>
<evidence type="ECO:0000256" key="7">
    <source>
        <dbReference type="ARBA" id="ARBA00022475"/>
    </source>
</evidence>
<keyword evidence="13" id="KW-0677">Repeat</keyword>
<dbReference type="InterPro" id="IPR018247">
    <property type="entry name" value="EF_Hand_1_Ca_BS"/>
</dbReference>
<dbReference type="SUPFAM" id="SSF47473">
    <property type="entry name" value="EF-hand"/>
    <property type="match status" value="1"/>
</dbReference>
<dbReference type="EMBL" id="CAJZBQ010000035">
    <property type="protein sequence ID" value="CAG9323811.1"/>
    <property type="molecule type" value="Genomic_DNA"/>
</dbReference>
<evidence type="ECO:0000256" key="26">
    <source>
        <dbReference type="ARBA" id="ARBA00048679"/>
    </source>
</evidence>
<evidence type="ECO:0000256" key="16">
    <source>
        <dbReference type="ARBA" id="ARBA00022837"/>
    </source>
</evidence>
<evidence type="ECO:0000256" key="24">
    <source>
        <dbReference type="ARBA" id="ARBA00024334"/>
    </source>
</evidence>
<evidence type="ECO:0000256" key="3">
    <source>
        <dbReference type="ARBA" id="ARBA00004342"/>
    </source>
</evidence>
<dbReference type="GO" id="GO:0005509">
    <property type="term" value="F:calcium ion binding"/>
    <property type="evidence" value="ECO:0007669"/>
    <property type="project" value="InterPro"/>
</dbReference>
<dbReference type="SMART" id="SM00220">
    <property type="entry name" value="S_TKc"/>
    <property type="match status" value="1"/>
</dbReference>
<dbReference type="Pfam" id="PF00069">
    <property type="entry name" value="Pkinase"/>
    <property type="match status" value="1"/>
</dbReference>
<dbReference type="GO" id="GO:0004674">
    <property type="term" value="F:protein serine/threonine kinase activity"/>
    <property type="evidence" value="ECO:0007669"/>
    <property type="project" value="UniProtKB-KW"/>
</dbReference>
<dbReference type="InterPro" id="IPR002048">
    <property type="entry name" value="EF_hand_dom"/>
</dbReference>
<dbReference type="PANTHER" id="PTHR24349">
    <property type="entry name" value="SERINE/THREONINE-PROTEIN KINASE"/>
    <property type="match status" value="1"/>
</dbReference>
<evidence type="ECO:0000313" key="34">
    <source>
        <dbReference type="EMBL" id="CAG9323811.1"/>
    </source>
</evidence>
<evidence type="ECO:0000259" key="33">
    <source>
        <dbReference type="PROSITE" id="PS50222"/>
    </source>
</evidence>
<evidence type="ECO:0000256" key="14">
    <source>
        <dbReference type="ARBA" id="ARBA00022741"/>
    </source>
</evidence>
<keyword evidence="8" id="KW-1032">Host cell membrane</keyword>
<keyword evidence="21" id="KW-0564">Palmitate</keyword>
<comment type="subcellular location">
    <subcellularLocation>
        <location evidence="3">Cell membrane</location>
        <topology evidence="3">Lipid-anchor</topology>
        <orientation evidence="3">Cytoplasmic side</orientation>
    </subcellularLocation>
    <subcellularLocation>
        <location evidence="2">Cell projection</location>
        <location evidence="2">Cilium</location>
        <location evidence="2">Flagellum</location>
    </subcellularLocation>
    <subcellularLocation>
        <location evidence="4">Host cell membrane</location>
        <topology evidence="4">Lipid-anchor</topology>
    </subcellularLocation>
    <subcellularLocation>
        <location evidence="28">Parasitophorous vacuole membrane</location>
        <topology evidence="28">Lipid-anchor</topology>
    </subcellularLocation>
</comment>
<keyword evidence="7" id="KW-1003">Cell membrane</keyword>
<evidence type="ECO:0000256" key="20">
    <source>
        <dbReference type="ARBA" id="ARBA00023069"/>
    </source>
</evidence>
<evidence type="ECO:0000256" key="11">
    <source>
        <dbReference type="ARBA" id="ARBA00022707"/>
    </source>
</evidence>
<comment type="similarity">
    <text evidence="24">Belongs to the protein kinase superfamily. Ser/Thr protein kinase family. CDPK subfamily.</text>
</comment>
<keyword evidence="14 30" id="KW-0547">Nucleotide-binding</keyword>
<evidence type="ECO:0000256" key="12">
    <source>
        <dbReference type="ARBA" id="ARBA00022723"/>
    </source>
</evidence>
<evidence type="ECO:0000256" key="1">
    <source>
        <dbReference type="ARBA" id="ARBA00001946"/>
    </source>
</evidence>
<evidence type="ECO:0000256" key="27">
    <source>
        <dbReference type="ARBA" id="ARBA00056933"/>
    </source>
</evidence>
<keyword evidence="16" id="KW-0106">Calcium</keyword>
<dbReference type="Pfam" id="PF13499">
    <property type="entry name" value="EF-hand_7"/>
    <property type="match status" value="2"/>
</dbReference>
<dbReference type="InterPro" id="IPR000719">
    <property type="entry name" value="Prot_kinase_dom"/>
</dbReference>
<dbReference type="Proteomes" id="UP001162131">
    <property type="component" value="Unassembled WGS sequence"/>
</dbReference>
<feature type="binding site" evidence="30">
    <location>
        <position position="82"/>
    </location>
    <ligand>
        <name>ATP</name>
        <dbReference type="ChEBI" id="CHEBI:30616"/>
    </ligand>
</feature>
<dbReference type="PROSITE" id="PS50222">
    <property type="entry name" value="EF_HAND_2"/>
    <property type="match status" value="4"/>
</dbReference>
<keyword evidence="15" id="KW-0418">Kinase</keyword>
<dbReference type="GO" id="GO:0031514">
    <property type="term" value="C:motile cilium"/>
    <property type="evidence" value="ECO:0007669"/>
    <property type="project" value="UniProtKB-SubCell"/>
</dbReference>
<dbReference type="InterPro" id="IPR050205">
    <property type="entry name" value="CDPK_Ser/Thr_kinases"/>
</dbReference>
<dbReference type="PROSITE" id="PS00107">
    <property type="entry name" value="PROTEIN_KINASE_ATP"/>
    <property type="match status" value="1"/>
</dbReference>
<keyword evidence="18" id="KW-0282">Flagellum</keyword>
<keyword evidence="19" id="KW-1043">Host membrane</keyword>
<dbReference type="GO" id="GO:0020002">
    <property type="term" value="C:host cell plasma membrane"/>
    <property type="evidence" value="ECO:0007669"/>
    <property type="project" value="UniProtKB-SubCell"/>
</dbReference>
<name>A0AAU9JDS9_9CILI</name>
<dbReference type="FunFam" id="1.10.238.10:FF:000003">
    <property type="entry name" value="Calmodulin A"/>
    <property type="match status" value="1"/>
</dbReference>
<feature type="domain" description="EF-hand" evidence="33">
    <location>
        <begin position="392"/>
        <end position="427"/>
    </location>
</feature>
<dbReference type="GO" id="GO:0005524">
    <property type="term" value="F:ATP binding"/>
    <property type="evidence" value="ECO:0007669"/>
    <property type="project" value="UniProtKB-UniRule"/>
</dbReference>
<dbReference type="InterPro" id="IPR011009">
    <property type="entry name" value="Kinase-like_dom_sf"/>
</dbReference>
<proteinExistence type="inferred from homology"/>
<dbReference type="GO" id="GO:0005886">
    <property type="term" value="C:plasma membrane"/>
    <property type="evidence" value="ECO:0007669"/>
    <property type="project" value="UniProtKB-SubCell"/>
</dbReference>
<comment type="cofactor">
    <cofactor evidence="1">
        <name>Mg(2+)</name>
        <dbReference type="ChEBI" id="CHEBI:18420"/>
    </cofactor>
</comment>
<evidence type="ECO:0000256" key="29">
    <source>
        <dbReference type="ARBA" id="ARBA00068067"/>
    </source>
</evidence>
<dbReference type="Gene3D" id="3.30.200.20">
    <property type="entry name" value="Phosphorylase Kinase, domain 1"/>
    <property type="match status" value="1"/>
</dbReference>
<keyword evidence="17 30" id="KW-0067">ATP-binding</keyword>
<evidence type="ECO:0000256" key="23">
    <source>
        <dbReference type="ARBA" id="ARBA00023288"/>
    </source>
</evidence>
<protein>
    <recommendedName>
        <fullName evidence="29">Calcium-dependent protein kinase 1</fullName>
        <ecNumber evidence="6">2.7.11.1</ecNumber>
    </recommendedName>
</protein>
<dbReference type="FunFam" id="3.30.200.20:FF:000315">
    <property type="entry name" value="Calcium-dependent protein kinase 3"/>
    <property type="match status" value="1"/>
</dbReference>
<evidence type="ECO:0000256" key="8">
    <source>
        <dbReference type="ARBA" id="ARBA00022511"/>
    </source>
</evidence>
<comment type="function">
    <text evidence="27">Calcium-dependent protein kinase which acts as a sensor and effector of intracellular Ca(2+) levels probably in part downstream of cGMP-activated PKG kinase. During the liver stage, involved in sporozoite motility and thus in sporozoite invasion of host hepatocytes, probably together with CDPK4 and CDPK5. In the mosquito midgut and during the last stage of male gamete exflagellation, may play a role in the rupture of the host erythrocyte membrane. In the mosquito midgut, required for the differentiation of the zygote into the ookinete by promoting the translational activation of a subset of repressed mRNAs; these mRNAs are kept repressed in the zygote by the DOZI- or CITH-containing mRNP complexes. Dispensable during the asexual blood stage.</text>
</comment>
<evidence type="ECO:0000256" key="31">
    <source>
        <dbReference type="RuleBase" id="RU000304"/>
    </source>
</evidence>
<dbReference type="EC" id="2.7.11.1" evidence="6"/>
<keyword evidence="11" id="KW-0519">Myristate</keyword>
<evidence type="ECO:0000256" key="6">
    <source>
        <dbReference type="ARBA" id="ARBA00012513"/>
    </source>
</evidence>
<dbReference type="PROSITE" id="PS50011">
    <property type="entry name" value="PROTEIN_KINASE_DOM"/>
    <property type="match status" value="1"/>
</dbReference>
<evidence type="ECO:0000256" key="30">
    <source>
        <dbReference type="PROSITE-ProRule" id="PRU10141"/>
    </source>
</evidence>
<accession>A0AAU9JDS9</accession>
<dbReference type="Gene3D" id="1.10.510.10">
    <property type="entry name" value="Transferase(Phosphotransferase) domain 1"/>
    <property type="match status" value="1"/>
</dbReference>
<comment type="catalytic activity">
    <reaction evidence="26">
        <text>L-seryl-[protein] + ATP = O-phospho-L-seryl-[protein] + ADP + H(+)</text>
        <dbReference type="Rhea" id="RHEA:17989"/>
        <dbReference type="Rhea" id="RHEA-COMP:9863"/>
        <dbReference type="Rhea" id="RHEA-COMP:11604"/>
        <dbReference type="ChEBI" id="CHEBI:15378"/>
        <dbReference type="ChEBI" id="CHEBI:29999"/>
        <dbReference type="ChEBI" id="CHEBI:30616"/>
        <dbReference type="ChEBI" id="CHEBI:83421"/>
        <dbReference type="ChEBI" id="CHEBI:456216"/>
        <dbReference type="EC" id="2.7.11.1"/>
    </reaction>
</comment>
<evidence type="ECO:0000259" key="32">
    <source>
        <dbReference type="PROSITE" id="PS50011"/>
    </source>
</evidence>
<comment type="subunit">
    <text evidence="5">Monomer.</text>
</comment>
<feature type="domain" description="Protein kinase" evidence="32">
    <location>
        <begin position="53"/>
        <end position="309"/>
    </location>
</feature>
<dbReference type="Gene3D" id="1.10.238.10">
    <property type="entry name" value="EF-hand"/>
    <property type="match status" value="2"/>
</dbReference>
<dbReference type="SUPFAM" id="SSF56112">
    <property type="entry name" value="Protein kinase-like (PK-like)"/>
    <property type="match status" value="1"/>
</dbReference>
<keyword evidence="10" id="KW-0808">Transferase</keyword>
<keyword evidence="35" id="KW-1185">Reference proteome</keyword>
<evidence type="ECO:0000256" key="15">
    <source>
        <dbReference type="ARBA" id="ARBA00022777"/>
    </source>
</evidence>
<dbReference type="InterPro" id="IPR008271">
    <property type="entry name" value="Ser/Thr_kinase_AS"/>
</dbReference>
<evidence type="ECO:0000256" key="28">
    <source>
        <dbReference type="ARBA" id="ARBA00060437"/>
    </source>
</evidence>
<dbReference type="InterPro" id="IPR011992">
    <property type="entry name" value="EF-hand-dom_pair"/>
</dbReference>
<organism evidence="34 35">
    <name type="scientific">Blepharisma stoltei</name>
    <dbReference type="NCBI Taxonomy" id="1481888"/>
    <lineage>
        <taxon>Eukaryota</taxon>
        <taxon>Sar</taxon>
        <taxon>Alveolata</taxon>
        <taxon>Ciliophora</taxon>
        <taxon>Postciliodesmatophora</taxon>
        <taxon>Heterotrichea</taxon>
        <taxon>Heterotrichida</taxon>
        <taxon>Blepharismidae</taxon>
        <taxon>Blepharisma</taxon>
    </lineage>
</organism>
<dbReference type="FunFam" id="1.10.510.10:FF:000398">
    <property type="entry name" value="Calcium-dependent protein kinase 1"/>
    <property type="match status" value="1"/>
</dbReference>
<dbReference type="CDD" id="cd05117">
    <property type="entry name" value="STKc_CAMK"/>
    <property type="match status" value="1"/>
</dbReference>
<feature type="domain" description="EF-hand" evidence="33">
    <location>
        <begin position="355"/>
        <end position="390"/>
    </location>
</feature>
<evidence type="ECO:0000256" key="19">
    <source>
        <dbReference type="ARBA" id="ARBA00022870"/>
    </source>
</evidence>
<dbReference type="PROSITE" id="PS00108">
    <property type="entry name" value="PROTEIN_KINASE_ST"/>
    <property type="match status" value="1"/>
</dbReference>
<evidence type="ECO:0000256" key="10">
    <source>
        <dbReference type="ARBA" id="ARBA00022679"/>
    </source>
</evidence>
<evidence type="ECO:0000256" key="4">
    <source>
        <dbReference type="ARBA" id="ARBA00004425"/>
    </source>
</evidence>
<evidence type="ECO:0000256" key="18">
    <source>
        <dbReference type="ARBA" id="ARBA00022846"/>
    </source>
</evidence>
<keyword evidence="19" id="KW-0472">Membrane</keyword>
<evidence type="ECO:0000256" key="13">
    <source>
        <dbReference type="ARBA" id="ARBA00022737"/>
    </source>
</evidence>
<evidence type="ECO:0000256" key="25">
    <source>
        <dbReference type="ARBA" id="ARBA00047899"/>
    </source>
</evidence>
<dbReference type="SMART" id="SM00054">
    <property type="entry name" value="EFh"/>
    <property type="match status" value="4"/>
</dbReference>
<evidence type="ECO:0000256" key="5">
    <source>
        <dbReference type="ARBA" id="ARBA00011245"/>
    </source>
</evidence>
<dbReference type="GO" id="GO:0020005">
    <property type="term" value="C:symbiont-containing vacuole membrane"/>
    <property type="evidence" value="ECO:0007669"/>
    <property type="project" value="UniProtKB-SubCell"/>
</dbReference>
<dbReference type="InterPro" id="IPR017441">
    <property type="entry name" value="Protein_kinase_ATP_BS"/>
</dbReference>
<keyword evidence="22" id="KW-0966">Cell projection</keyword>
<evidence type="ECO:0000256" key="21">
    <source>
        <dbReference type="ARBA" id="ARBA00023139"/>
    </source>
</evidence>
<gene>
    <name evidence="34" type="ORF">BSTOLATCC_MIC34847</name>
</gene>
<dbReference type="AlphaFoldDB" id="A0AAU9JDS9"/>
<keyword evidence="12" id="KW-0479">Metal-binding</keyword>
<evidence type="ECO:0000256" key="17">
    <source>
        <dbReference type="ARBA" id="ARBA00022840"/>
    </source>
</evidence>
<sequence length="496" mass="55984">MGCTCSIGSKFRRVKSLNSNGTLEEKKIHSVGEIVVQASNFVRENENKFQDVYRLGQALGTGGSGEVKICFHRETNIKRAVKIFRKDLITNEAAKVNLEKEINILKTLDHPNIVRIYEYFEDSKRLYIIMEFCKGGELFDEIIKRQTFSENHAAQIMYQLLSAVAYLHNLNIIHRDLKPENILLEERNDSLNIKLIDFGTATYMTPSRPTVGASGTAYYIAPEVLAGRYTEKCDLWSCGIIMYILLSGFPPFDGKTEDEIMSKVSSGKVNFSVNPWPNISAEAKELLTSLLCPEETRISASDALQHLWITTRINRTITNKEMLNEVLTNLRNFHTSNKLRDAVHTFIATQCMTQQDTKDLKEIFLLIDKNGDGKISKEDLIEQYTSILGAEEAASEVAKIMKEVDTDKNGFVDYTEFLKASLNVEKVLSAGNLKTAFRVFDRDGSGTISASELRKILEGGIPSDERVWNEIISQVDQNGDGEIDLQEFQDIILAKF</sequence>
<evidence type="ECO:0000256" key="2">
    <source>
        <dbReference type="ARBA" id="ARBA00004230"/>
    </source>
</evidence>
<dbReference type="PROSITE" id="PS00018">
    <property type="entry name" value="EF_HAND_1"/>
    <property type="match status" value="4"/>
</dbReference>
<comment type="catalytic activity">
    <reaction evidence="25">
        <text>L-threonyl-[protein] + ATP = O-phospho-L-threonyl-[protein] + ADP + H(+)</text>
        <dbReference type="Rhea" id="RHEA:46608"/>
        <dbReference type="Rhea" id="RHEA-COMP:11060"/>
        <dbReference type="Rhea" id="RHEA-COMP:11605"/>
        <dbReference type="ChEBI" id="CHEBI:15378"/>
        <dbReference type="ChEBI" id="CHEBI:30013"/>
        <dbReference type="ChEBI" id="CHEBI:30616"/>
        <dbReference type="ChEBI" id="CHEBI:61977"/>
        <dbReference type="ChEBI" id="CHEBI:456216"/>
        <dbReference type="EC" id="2.7.11.1"/>
    </reaction>
</comment>
<feature type="domain" description="EF-hand" evidence="33">
    <location>
        <begin position="464"/>
        <end position="496"/>
    </location>
</feature>
<reference evidence="34" key="1">
    <citation type="submission" date="2021-09" db="EMBL/GenBank/DDBJ databases">
        <authorList>
            <consortium name="AG Swart"/>
            <person name="Singh M."/>
            <person name="Singh A."/>
            <person name="Seah K."/>
            <person name="Emmerich C."/>
        </authorList>
    </citation>
    <scope>NUCLEOTIDE SEQUENCE</scope>
    <source>
        <strain evidence="34">ATCC30299</strain>
    </source>
</reference>
<keyword evidence="23" id="KW-0449">Lipoprotein</keyword>